<evidence type="ECO:0000313" key="3">
    <source>
        <dbReference type="Proteomes" id="UP000596660"/>
    </source>
</evidence>
<dbReference type="InterPro" id="IPR019446">
    <property type="entry name" value="BMT5-like"/>
</dbReference>
<dbReference type="PANTHER" id="PTHR11538:SF26">
    <property type="entry name" value="FERREDOXIN-FOLD ANTICODON-BINDING DOMAIN-CONTAINING PROTEIN 1"/>
    <property type="match status" value="1"/>
</dbReference>
<name>A0A803LL97_CHEQI</name>
<accession>A0A803LL97</accession>
<sequence length="316" mass="36686">MHLRFLGATVLHEVDARQMQDHPSLCWRKFDYIVYNFPHAGFYGSEDNPDMINKHQGLVYDFFSNARWLLRHNGQIHVTHKIKPPYSFWNLEELAHQNSLRLMECVPFDIKDYPMYENKRGHSSTIDEPFNWKDSYTFIFTVAPPSPDISSSHFNLQGCRDALPRVKFVVKAEVRHFLMAAGYAGVLVDEYHSVRAMFWGPLPYMCVNFAELLAIKCALLMYERSHLCHRNVALDVESNSNVAISWIRSNFGNTLELSTELQEINMALGRIPNPVELFCCYGKYEGAHYHLVRRLAVKALDTLNMCERWIPDNAGY</sequence>
<dbReference type="Proteomes" id="UP000596660">
    <property type="component" value="Unplaced"/>
</dbReference>
<proteinExistence type="predicted"/>
<dbReference type="PANTHER" id="PTHR11538">
    <property type="entry name" value="PHENYLALANYL-TRNA SYNTHETASE"/>
    <property type="match status" value="1"/>
</dbReference>
<dbReference type="GO" id="GO:0070042">
    <property type="term" value="F:rRNA (uridine-N3-)-methyltransferase activity"/>
    <property type="evidence" value="ECO:0007669"/>
    <property type="project" value="InterPro"/>
</dbReference>
<organism evidence="2 3">
    <name type="scientific">Chenopodium quinoa</name>
    <name type="common">Quinoa</name>
    <dbReference type="NCBI Taxonomy" id="63459"/>
    <lineage>
        <taxon>Eukaryota</taxon>
        <taxon>Viridiplantae</taxon>
        <taxon>Streptophyta</taxon>
        <taxon>Embryophyta</taxon>
        <taxon>Tracheophyta</taxon>
        <taxon>Spermatophyta</taxon>
        <taxon>Magnoliopsida</taxon>
        <taxon>eudicotyledons</taxon>
        <taxon>Gunneridae</taxon>
        <taxon>Pentapetalae</taxon>
        <taxon>Caryophyllales</taxon>
        <taxon>Chenopodiaceae</taxon>
        <taxon>Chenopodioideae</taxon>
        <taxon>Atripliceae</taxon>
        <taxon>Chenopodium</taxon>
    </lineage>
</organism>
<dbReference type="InterPro" id="IPR012337">
    <property type="entry name" value="RNaseH-like_sf"/>
</dbReference>
<dbReference type="SUPFAM" id="SSF53098">
    <property type="entry name" value="Ribonuclease H-like"/>
    <property type="match status" value="1"/>
</dbReference>
<reference evidence="2" key="1">
    <citation type="journal article" date="2017" name="Nature">
        <title>The genome of Chenopodium quinoa.</title>
        <authorList>
            <person name="Jarvis D.E."/>
            <person name="Ho Y.S."/>
            <person name="Lightfoot D.J."/>
            <person name="Schmoeckel S.M."/>
            <person name="Li B."/>
            <person name="Borm T.J.A."/>
            <person name="Ohyanagi H."/>
            <person name="Mineta K."/>
            <person name="Michell C.T."/>
            <person name="Saber N."/>
            <person name="Kharbatia N.M."/>
            <person name="Rupper R.R."/>
            <person name="Sharp A.R."/>
            <person name="Dally N."/>
            <person name="Boughton B.A."/>
            <person name="Woo Y.H."/>
            <person name="Gao G."/>
            <person name="Schijlen E.G.W.M."/>
            <person name="Guo X."/>
            <person name="Momin A.A."/>
            <person name="Negrao S."/>
            <person name="Al-Babili S."/>
            <person name="Gehring C."/>
            <person name="Roessner U."/>
            <person name="Jung C."/>
            <person name="Murphy K."/>
            <person name="Arold S.T."/>
            <person name="Gojobori T."/>
            <person name="van der Linden C.G."/>
            <person name="van Loo E.N."/>
            <person name="Jellen E.N."/>
            <person name="Maughan P.J."/>
            <person name="Tester M."/>
        </authorList>
    </citation>
    <scope>NUCLEOTIDE SEQUENCE [LARGE SCALE GENOMIC DNA]</scope>
    <source>
        <strain evidence="2">cv. PI 614886</strain>
    </source>
</reference>
<protein>
    <recommendedName>
        <fullName evidence="1">25S rRNA (uridine-N(3))-methyltransferase BMT5-like domain-containing protein</fullName>
    </recommendedName>
</protein>
<evidence type="ECO:0000259" key="1">
    <source>
        <dbReference type="Pfam" id="PF10354"/>
    </source>
</evidence>
<feature type="domain" description="25S rRNA (uridine-N(3))-methyltransferase BMT5-like" evidence="1">
    <location>
        <begin position="3"/>
        <end position="120"/>
    </location>
</feature>
<dbReference type="AlphaFoldDB" id="A0A803LL97"/>
<dbReference type="GO" id="GO:0070475">
    <property type="term" value="P:rRNA base methylation"/>
    <property type="evidence" value="ECO:0007669"/>
    <property type="project" value="InterPro"/>
</dbReference>
<dbReference type="Gramene" id="AUR62014744-RA">
    <property type="protein sequence ID" value="AUR62014744-RA:cds"/>
    <property type="gene ID" value="AUR62014744"/>
</dbReference>
<dbReference type="EnsemblPlants" id="AUR62014744-RA">
    <property type="protein sequence ID" value="AUR62014744-RA:cds"/>
    <property type="gene ID" value="AUR62014744"/>
</dbReference>
<dbReference type="Pfam" id="PF10354">
    <property type="entry name" value="BMT5-like"/>
    <property type="match status" value="1"/>
</dbReference>
<reference evidence="2" key="2">
    <citation type="submission" date="2021-03" db="UniProtKB">
        <authorList>
            <consortium name="EnsemblPlants"/>
        </authorList>
    </citation>
    <scope>IDENTIFICATION</scope>
</reference>
<evidence type="ECO:0000313" key="2">
    <source>
        <dbReference type="EnsemblPlants" id="AUR62014744-RA:cds"/>
    </source>
</evidence>
<dbReference type="GO" id="GO:0005737">
    <property type="term" value="C:cytoplasm"/>
    <property type="evidence" value="ECO:0007669"/>
    <property type="project" value="TreeGrafter"/>
</dbReference>
<keyword evidence="3" id="KW-1185">Reference proteome</keyword>